<evidence type="ECO:0000256" key="7">
    <source>
        <dbReference type="HAMAP-Rule" id="MF_00936"/>
    </source>
</evidence>
<feature type="active site" description="O-(5'-phospho-DNA)-tyrosine intermediate" evidence="7 8">
    <location>
        <position position="164"/>
    </location>
</feature>
<dbReference type="SUPFAM" id="SSF101904">
    <property type="entry name" value="GyrA/ParC C-terminal domain-like"/>
    <property type="match status" value="1"/>
</dbReference>
<dbReference type="InterPro" id="IPR013758">
    <property type="entry name" value="Topo_IIA_A/C_ab"/>
</dbReference>
<name>A0A840MHS8_9PROT</name>
<dbReference type="Gene3D" id="1.10.268.10">
    <property type="entry name" value="Topoisomerase, domain 3"/>
    <property type="match status" value="1"/>
</dbReference>
<feature type="compositionally biased region" description="Acidic residues" evidence="9">
    <location>
        <begin position="1"/>
        <end position="30"/>
    </location>
</feature>
<dbReference type="EC" id="5.6.2.2" evidence="7"/>
<dbReference type="InterPro" id="IPR006691">
    <property type="entry name" value="GyrA/parC_rep"/>
</dbReference>
<dbReference type="NCBIfam" id="NF004044">
    <property type="entry name" value="PRK05561.1"/>
    <property type="match status" value="1"/>
</dbReference>
<evidence type="ECO:0000259" key="10">
    <source>
        <dbReference type="PROSITE" id="PS52040"/>
    </source>
</evidence>
<evidence type="ECO:0000256" key="6">
    <source>
        <dbReference type="ARBA" id="ARBA00023235"/>
    </source>
</evidence>
<keyword evidence="5 7" id="KW-0472">Membrane</keyword>
<evidence type="ECO:0000256" key="2">
    <source>
        <dbReference type="ARBA" id="ARBA00022475"/>
    </source>
</evidence>
<keyword evidence="4 7" id="KW-0238">DNA-binding</keyword>
<proteinExistence type="inferred from homology"/>
<feature type="domain" description="Topo IIA-type catalytic" evidence="10">
    <location>
        <begin position="76"/>
        <end position="564"/>
    </location>
</feature>
<dbReference type="InterPro" id="IPR005742">
    <property type="entry name" value="TopoIV_A_Gneg"/>
</dbReference>
<dbReference type="GO" id="GO:0005737">
    <property type="term" value="C:cytoplasm"/>
    <property type="evidence" value="ECO:0007669"/>
    <property type="project" value="TreeGrafter"/>
</dbReference>
<feature type="site" description="Transition state stabilizer" evidence="7">
    <location>
        <position position="163"/>
    </location>
</feature>
<accession>A0A840MHS8</accession>
<dbReference type="PANTHER" id="PTHR43493:SF1">
    <property type="entry name" value="DNA TOPOISOMERASE 4 SUBUNIT A"/>
    <property type="match status" value="1"/>
</dbReference>
<dbReference type="GO" id="GO:0009330">
    <property type="term" value="C:DNA topoisomerase type II (double strand cut, ATP-hydrolyzing) complex"/>
    <property type="evidence" value="ECO:0007669"/>
    <property type="project" value="TreeGrafter"/>
</dbReference>
<dbReference type="GO" id="GO:0019897">
    <property type="term" value="C:extrinsic component of plasma membrane"/>
    <property type="evidence" value="ECO:0007669"/>
    <property type="project" value="UniProtKB-UniRule"/>
</dbReference>
<comment type="function">
    <text evidence="7">Topoisomerase IV is essential for chromosome segregation. It relaxes supercoiled DNA. Performs the decatenation events required during the replication of a circular DNA molecule.</text>
</comment>
<comment type="subunit">
    <text evidence="7">Heterotetramer composed of ParC and ParE.</text>
</comment>
<dbReference type="CDD" id="cd00187">
    <property type="entry name" value="TOP4c"/>
    <property type="match status" value="1"/>
</dbReference>
<sequence>MNENDELTEDLFDTPVLDEAEEPISEEMPLDGDQGGNHDGPPPALTDFTEDAVPLGLYAERAYLEYAVSVVKGRALPDVCDGQKPVQRRILYAMHEMGLSPAAKPVKSARVVGEVLGKYHPHSDVSAYDAMVRLAQDFSLRYPLIDGQGNFGSRDGDGAAAMRYTEARLTKLAELLLSEIDRGTVDFIPNYDGAFEEPKLLPARLPMVLLNGASGIAVGMATEIPSHNLREVADAAVALIKKPDLATADLLQYVQGPDFPGGGQIISAAKDIQAAYENGRGSLTVRARWKVEDLARGQWQVVVTELPPNTSSQKVLEEIEDLTNPKVKKGKKALTQDQMQTKQLLLSQLDTVRDESGKDQAVRLVFEPKSSRQNPDEFMNLLLTHTSLEGNCSINMVMIGIDGRPQQKSLKQVLSEWVDFRFQTVTRRTQHRLGEVDSRIHILEGRLIVYLNIDEVIRIIRNADDPKADLVAAFGLSDRQAEDILEIRLRQLARLEGIKIEQELEKLRGEKAELEHLLADSGAMQKLIISEIKADAKAFGDDRRTLIETTGRATLVQQVVDEPLTIILSKKGWIRSRTGHGHDPQNFGFKEGDGLFAALECRSVEQVILFGSNGRVFSLLAGQIPGGRGDGVPIATLIDLPPGVKVVQTIAGKGEQRYLLAASNGYGFTTKLESLISRVKAGKQYITLDAGDTLLPPFPFDDDTPPFIAALSKTGRLLLFTRDEMKELAGGGKGVQIMSLDDQDCLLDLAFTTGHALSIIGKTPRGKDTTEKFDALELAQCQSKRGRKGKVLSLSFTADGFAGEG</sequence>
<dbReference type="PANTHER" id="PTHR43493">
    <property type="entry name" value="DNA GYRASE/TOPOISOMERASE SUBUNIT A"/>
    <property type="match status" value="1"/>
</dbReference>
<keyword evidence="6 7" id="KW-0413">Isomerase</keyword>
<evidence type="ECO:0000256" key="9">
    <source>
        <dbReference type="SAM" id="MobiDB-lite"/>
    </source>
</evidence>
<dbReference type="GO" id="GO:0003918">
    <property type="term" value="F:DNA topoisomerase type II (double strand cut, ATP-hydrolyzing) activity"/>
    <property type="evidence" value="ECO:0007669"/>
    <property type="project" value="UniProtKB-UniRule"/>
</dbReference>
<evidence type="ECO:0000256" key="3">
    <source>
        <dbReference type="ARBA" id="ARBA00023029"/>
    </source>
</evidence>
<feature type="region of interest" description="Disordered" evidence="9">
    <location>
        <begin position="1"/>
        <end position="42"/>
    </location>
</feature>
<organism evidence="11 12">
    <name type="scientific">Chitinivorax tropicus</name>
    <dbReference type="NCBI Taxonomy" id="714531"/>
    <lineage>
        <taxon>Bacteria</taxon>
        <taxon>Pseudomonadati</taxon>
        <taxon>Pseudomonadota</taxon>
        <taxon>Betaproteobacteria</taxon>
        <taxon>Chitinivorax</taxon>
    </lineage>
</organism>
<dbReference type="PROSITE" id="PS52040">
    <property type="entry name" value="TOPO_IIA"/>
    <property type="match status" value="1"/>
</dbReference>
<evidence type="ECO:0000256" key="4">
    <source>
        <dbReference type="ARBA" id="ARBA00023125"/>
    </source>
</evidence>
<dbReference type="GO" id="GO:0005694">
    <property type="term" value="C:chromosome"/>
    <property type="evidence" value="ECO:0007669"/>
    <property type="project" value="InterPro"/>
</dbReference>
<dbReference type="HAMAP" id="MF_00936">
    <property type="entry name" value="ParC_type1"/>
    <property type="match status" value="1"/>
</dbReference>
<dbReference type="Pfam" id="PF00521">
    <property type="entry name" value="DNA_topoisoIV"/>
    <property type="match status" value="1"/>
</dbReference>
<dbReference type="GO" id="GO:0005524">
    <property type="term" value="F:ATP binding"/>
    <property type="evidence" value="ECO:0007669"/>
    <property type="project" value="InterPro"/>
</dbReference>
<dbReference type="AlphaFoldDB" id="A0A840MHS8"/>
<comment type="catalytic activity">
    <reaction evidence="1 7 8">
        <text>ATP-dependent breakage, passage and rejoining of double-stranded DNA.</text>
        <dbReference type="EC" id="5.6.2.2"/>
    </reaction>
</comment>
<gene>
    <name evidence="7" type="primary">parC</name>
    <name evidence="11" type="ORF">HNQ59_001235</name>
</gene>
<dbReference type="SUPFAM" id="SSF56719">
    <property type="entry name" value="Type II DNA topoisomerase"/>
    <property type="match status" value="1"/>
</dbReference>
<dbReference type="GO" id="GO:0006265">
    <property type="term" value="P:DNA topological change"/>
    <property type="evidence" value="ECO:0007669"/>
    <property type="project" value="UniProtKB-UniRule"/>
</dbReference>
<dbReference type="GO" id="GO:0007059">
    <property type="term" value="P:chromosome segregation"/>
    <property type="evidence" value="ECO:0007669"/>
    <property type="project" value="UniProtKB-UniRule"/>
</dbReference>
<dbReference type="Gene3D" id="3.30.1360.40">
    <property type="match status" value="1"/>
</dbReference>
<feature type="site" description="Interaction with DNA" evidence="7">
    <location>
        <position position="120"/>
    </location>
</feature>
<dbReference type="InterPro" id="IPR013760">
    <property type="entry name" value="Topo_IIA-like_dom_sf"/>
</dbReference>
<dbReference type="InterPro" id="IPR050220">
    <property type="entry name" value="Type_II_DNA_Topoisomerases"/>
</dbReference>
<keyword evidence="3 7" id="KW-0799">Topoisomerase</keyword>
<dbReference type="InterPro" id="IPR002205">
    <property type="entry name" value="Topo_IIA_dom_A"/>
</dbReference>
<comment type="subcellular location">
    <subcellularLocation>
        <location evidence="7">Cell membrane</location>
        <topology evidence="7">Peripheral membrane protein</topology>
    </subcellularLocation>
</comment>
<keyword evidence="12" id="KW-1185">Reference proteome</keyword>
<dbReference type="Proteomes" id="UP000575898">
    <property type="component" value="Unassembled WGS sequence"/>
</dbReference>
<dbReference type="InterPro" id="IPR035516">
    <property type="entry name" value="Gyrase/topoIV_suA_C"/>
</dbReference>
<evidence type="ECO:0000313" key="11">
    <source>
        <dbReference type="EMBL" id="MBB5017950.1"/>
    </source>
</evidence>
<dbReference type="Pfam" id="PF03989">
    <property type="entry name" value="DNA_gyraseA_C"/>
    <property type="match status" value="2"/>
</dbReference>
<evidence type="ECO:0000256" key="1">
    <source>
        <dbReference type="ARBA" id="ARBA00000185"/>
    </source>
</evidence>
<dbReference type="Gene3D" id="3.90.199.10">
    <property type="entry name" value="Topoisomerase II, domain 5"/>
    <property type="match status" value="1"/>
</dbReference>
<dbReference type="SMART" id="SM00434">
    <property type="entry name" value="TOP4c"/>
    <property type="match status" value="1"/>
</dbReference>
<comment type="similarity">
    <text evidence="7">Belongs to the type II topoisomerase GyrA/ParC subunit family. ParC type 1 subfamily.</text>
</comment>
<dbReference type="Gene3D" id="2.120.10.90">
    <property type="entry name" value="DNA gyrase/topoisomerase IV, subunit A, C-terminal"/>
    <property type="match status" value="1"/>
</dbReference>
<feature type="site" description="Interaction with DNA" evidence="7">
    <location>
        <position position="84"/>
    </location>
</feature>
<feature type="site" description="Interaction with DNA" evidence="7">
    <location>
        <position position="122"/>
    </location>
</feature>
<comment type="caution">
    <text evidence="11">The sequence shown here is derived from an EMBL/GenBank/DDBJ whole genome shotgun (WGS) entry which is preliminary data.</text>
</comment>
<protein>
    <recommendedName>
        <fullName evidence="7">DNA topoisomerase 4 subunit A</fullName>
        <ecNumber evidence="7">5.6.2.2</ecNumber>
    </recommendedName>
    <alternativeName>
        <fullName evidence="7">Topoisomerase IV subunit A</fullName>
    </alternativeName>
</protein>
<dbReference type="GO" id="GO:0003677">
    <property type="term" value="F:DNA binding"/>
    <property type="evidence" value="ECO:0007669"/>
    <property type="project" value="UniProtKB-UniRule"/>
</dbReference>
<evidence type="ECO:0000256" key="8">
    <source>
        <dbReference type="PROSITE-ProRule" id="PRU01384"/>
    </source>
</evidence>
<evidence type="ECO:0000313" key="12">
    <source>
        <dbReference type="Proteomes" id="UP000575898"/>
    </source>
</evidence>
<evidence type="ECO:0000256" key="5">
    <source>
        <dbReference type="ARBA" id="ARBA00023136"/>
    </source>
</evidence>
<dbReference type="EMBL" id="JACHHY010000006">
    <property type="protein sequence ID" value="MBB5017950.1"/>
    <property type="molecule type" value="Genomic_DNA"/>
</dbReference>
<dbReference type="FunFam" id="1.10.268.10:FF:000001">
    <property type="entry name" value="DNA gyrase subunit A"/>
    <property type="match status" value="1"/>
</dbReference>
<reference evidence="11 12" key="1">
    <citation type="submission" date="2020-08" db="EMBL/GenBank/DDBJ databases">
        <title>Genomic Encyclopedia of Type Strains, Phase IV (KMG-IV): sequencing the most valuable type-strain genomes for metagenomic binning, comparative biology and taxonomic classification.</title>
        <authorList>
            <person name="Goeker M."/>
        </authorList>
    </citation>
    <scope>NUCLEOTIDE SEQUENCE [LARGE SCALE GENOMIC DNA]</scope>
    <source>
        <strain evidence="11 12">DSM 27165</strain>
    </source>
</reference>
<dbReference type="NCBIfam" id="TIGR01062">
    <property type="entry name" value="parC_Gneg"/>
    <property type="match status" value="1"/>
</dbReference>
<dbReference type="InterPro" id="IPR013757">
    <property type="entry name" value="Topo_IIA_A_a_sf"/>
</dbReference>
<keyword evidence="2 7" id="KW-1003">Cell membrane</keyword>